<dbReference type="SUPFAM" id="SSF52922">
    <property type="entry name" value="TK C-terminal domain-like"/>
    <property type="match status" value="1"/>
</dbReference>
<gene>
    <name evidence="13" type="primary">dxs_1</name>
    <name evidence="13" type="ORF">ERS852492_00053</name>
</gene>
<dbReference type="CDD" id="cd02007">
    <property type="entry name" value="TPP_DXS"/>
    <property type="match status" value="1"/>
</dbReference>
<evidence type="ECO:0000256" key="4">
    <source>
        <dbReference type="ARBA" id="ARBA00011738"/>
    </source>
</evidence>
<proteinExistence type="inferred from homology"/>
<evidence type="ECO:0000256" key="6">
    <source>
        <dbReference type="ARBA" id="ARBA00022679"/>
    </source>
</evidence>
<dbReference type="InterPro" id="IPR029061">
    <property type="entry name" value="THDP-binding"/>
</dbReference>
<keyword evidence="11" id="KW-0414">Isoprene biosynthesis</keyword>
<comment type="similarity">
    <text evidence="3">Belongs to the transketolase family. DXPS subfamily.</text>
</comment>
<dbReference type="InterPro" id="IPR005477">
    <property type="entry name" value="Dxylulose-5-P_synthase"/>
</dbReference>
<evidence type="ECO:0000313" key="13">
    <source>
        <dbReference type="EMBL" id="CUQ79596.1"/>
    </source>
</evidence>
<dbReference type="EC" id="2.2.1.7" evidence="5"/>
<organism evidence="13 14">
    <name type="scientific">Lachnospira eligens</name>
    <dbReference type="NCBI Taxonomy" id="39485"/>
    <lineage>
        <taxon>Bacteria</taxon>
        <taxon>Bacillati</taxon>
        <taxon>Bacillota</taxon>
        <taxon>Clostridia</taxon>
        <taxon>Lachnospirales</taxon>
        <taxon>Lachnospiraceae</taxon>
        <taxon>Lachnospira</taxon>
    </lineage>
</organism>
<evidence type="ECO:0000256" key="9">
    <source>
        <dbReference type="ARBA" id="ARBA00022977"/>
    </source>
</evidence>
<dbReference type="InterPro" id="IPR005475">
    <property type="entry name" value="Transketolase-like_Pyr-bd"/>
</dbReference>
<dbReference type="InterPro" id="IPR009014">
    <property type="entry name" value="Transketo_C/PFOR_II"/>
</dbReference>
<keyword evidence="8" id="KW-0460">Magnesium</keyword>
<dbReference type="Pfam" id="PF13292">
    <property type="entry name" value="DXP_synthase_N"/>
    <property type="match status" value="2"/>
</dbReference>
<dbReference type="PANTHER" id="PTHR43322:SF1">
    <property type="entry name" value="1-DEOXY-D-XYLULOSE-5-PHOSPHATE SYNTHASE"/>
    <property type="match status" value="1"/>
</dbReference>
<dbReference type="RefSeq" id="WP_055285463.1">
    <property type="nucleotide sequence ID" value="NZ_CABIXW010000001.1"/>
</dbReference>
<dbReference type="NCBIfam" id="NF003933">
    <property type="entry name" value="PRK05444.2-2"/>
    <property type="match status" value="1"/>
</dbReference>
<dbReference type="SMART" id="SM00861">
    <property type="entry name" value="Transket_pyr"/>
    <property type="match status" value="1"/>
</dbReference>
<evidence type="ECO:0000256" key="3">
    <source>
        <dbReference type="ARBA" id="ARBA00011081"/>
    </source>
</evidence>
<evidence type="ECO:0000256" key="7">
    <source>
        <dbReference type="ARBA" id="ARBA00022723"/>
    </source>
</evidence>
<dbReference type="SUPFAM" id="SSF52518">
    <property type="entry name" value="Thiamin diphosphate-binding fold (THDP-binding)"/>
    <property type="match status" value="2"/>
</dbReference>
<dbReference type="GO" id="GO:0046872">
    <property type="term" value="F:metal ion binding"/>
    <property type="evidence" value="ECO:0007669"/>
    <property type="project" value="UniProtKB-KW"/>
</dbReference>
<dbReference type="Proteomes" id="UP000095780">
    <property type="component" value="Unassembled WGS sequence"/>
</dbReference>
<name>A0A174Z646_9FIRM</name>
<evidence type="ECO:0000256" key="10">
    <source>
        <dbReference type="ARBA" id="ARBA00023052"/>
    </source>
</evidence>
<feature type="domain" description="Transketolase-like pyrimidine-binding" evidence="12">
    <location>
        <begin position="279"/>
        <end position="445"/>
    </location>
</feature>
<dbReference type="Gene3D" id="3.40.50.970">
    <property type="match status" value="2"/>
</dbReference>
<evidence type="ECO:0000256" key="1">
    <source>
        <dbReference type="ARBA" id="ARBA00001946"/>
    </source>
</evidence>
<keyword evidence="6 13" id="KW-0808">Transferase</keyword>
<evidence type="ECO:0000256" key="11">
    <source>
        <dbReference type="ARBA" id="ARBA00023229"/>
    </source>
</evidence>
<keyword evidence="7" id="KW-0479">Metal-binding</keyword>
<dbReference type="CDD" id="cd07033">
    <property type="entry name" value="TPP_PYR_DXS_TK_like"/>
    <property type="match status" value="1"/>
</dbReference>
<comment type="pathway">
    <text evidence="2">Metabolic intermediate biosynthesis; 1-deoxy-D-xylulose 5-phosphate biosynthesis; 1-deoxy-D-xylulose 5-phosphate from D-glyceraldehyde 3-phosphate and pyruvate: step 1/1.</text>
</comment>
<dbReference type="NCBIfam" id="NF008968">
    <property type="entry name" value="PRK12315.1"/>
    <property type="match status" value="1"/>
</dbReference>
<dbReference type="UniPathway" id="UPA00064">
    <property type="reaction ID" value="UER00091"/>
</dbReference>
<comment type="subunit">
    <text evidence="4">Homodimer.</text>
</comment>
<dbReference type="GO" id="GO:0009228">
    <property type="term" value="P:thiamine biosynthetic process"/>
    <property type="evidence" value="ECO:0007669"/>
    <property type="project" value="UniProtKB-KW"/>
</dbReference>
<dbReference type="Pfam" id="PF02779">
    <property type="entry name" value="Transket_pyr"/>
    <property type="match status" value="1"/>
</dbReference>
<dbReference type="GO" id="GO:0005829">
    <property type="term" value="C:cytosol"/>
    <property type="evidence" value="ECO:0007669"/>
    <property type="project" value="TreeGrafter"/>
</dbReference>
<protein>
    <recommendedName>
        <fullName evidence="5">1-deoxy-D-xylulose-5-phosphate synthase</fullName>
        <ecNumber evidence="5">2.2.1.7</ecNumber>
    </recommendedName>
</protein>
<evidence type="ECO:0000259" key="12">
    <source>
        <dbReference type="SMART" id="SM00861"/>
    </source>
</evidence>
<accession>A0A174Z646</accession>
<dbReference type="Gene3D" id="3.40.50.920">
    <property type="match status" value="1"/>
</dbReference>
<dbReference type="AlphaFoldDB" id="A0A174Z646"/>
<sequence>MFLEQINGPDDLKKINIKNLDELAEEIRNALILKMSSCGGHLSSNLGVVEATIALHYVFNSPEDKIVFDVSHQCYTHKILTGRKEGFIYPEKYREFNGYTNPLESEHDLFRVGHTATSISLACGLAKARDLNGGKENIIAFIGDGSLSGGEAFEGLDYAGSDLNSNFIIVFNDNQMSIAEDHGGIYKNLYELRKSHGKSENNLFKAFGYEYVFVEDGNDIQQLIEAFKSVKNIDRPVVVHICTTKGKGYKYSEEHKESTHWVRPFEISSGQEKNPFNGERYDRIVRDYLIKKMKNDSKVVTMIAAVPDSLSFSEKYRREAGKQFIDVGICEEHAISMAAGLAKNGCKPVFVTMSTFYQRTYDQISQELCINKSPVTMIVVNASVYAANDVTHIGIFDIPMMSNIPELVYLAPTNKQEYLAMIDWSLNQNLYPVAIRAPRNGVFESEYAVKSNYDDLNKYIVTQEGSYIAVLALGDFYQLGEKLCTEIADKYNLPTLINPIYITGVDTDLLNDLKKNHRLIITLEDGILDGGFGEKIARFYGADDVKVLNYGLKKEFLDRYNVNEVMEKNRLRVDLILEDIERIIK</sequence>
<dbReference type="PANTHER" id="PTHR43322">
    <property type="entry name" value="1-D-DEOXYXYLULOSE 5-PHOSPHATE SYNTHASE-RELATED"/>
    <property type="match status" value="1"/>
</dbReference>
<dbReference type="EMBL" id="CZBV01000001">
    <property type="protein sequence ID" value="CUQ79596.1"/>
    <property type="molecule type" value="Genomic_DNA"/>
</dbReference>
<evidence type="ECO:0000256" key="8">
    <source>
        <dbReference type="ARBA" id="ARBA00022842"/>
    </source>
</evidence>
<dbReference type="Pfam" id="PF02780">
    <property type="entry name" value="Transketolase_C"/>
    <property type="match status" value="1"/>
</dbReference>
<evidence type="ECO:0000256" key="2">
    <source>
        <dbReference type="ARBA" id="ARBA00004980"/>
    </source>
</evidence>
<keyword evidence="10" id="KW-0786">Thiamine pyrophosphate</keyword>
<evidence type="ECO:0000313" key="14">
    <source>
        <dbReference type="Proteomes" id="UP000095780"/>
    </source>
</evidence>
<dbReference type="GO" id="GO:0019288">
    <property type="term" value="P:isopentenyl diphosphate biosynthetic process, methylerythritol 4-phosphate pathway"/>
    <property type="evidence" value="ECO:0007669"/>
    <property type="project" value="TreeGrafter"/>
</dbReference>
<dbReference type="InterPro" id="IPR033248">
    <property type="entry name" value="Transketolase_C"/>
</dbReference>
<comment type="cofactor">
    <cofactor evidence="1">
        <name>Mg(2+)</name>
        <dbReference type="ChEBI" id="CHEBI:18420"/>
    </cofactor>
</comment>
<keyword evidence="9" id="KW-0784">Thiamine biosynthesis</keyword>
<evidence type="ECO:0000256" key="5">
    <source>
        <dbReference type="ARBA" id="ARBA00013150"/>
    </source>
</evidence>
<dbReference type="GO" id="GO:0008661">
    <property type="term" value="F:1-deoxy-D-xylulose-5-phosphate synthase activity"/>
    <property type="evidence" value="ECO:0007669"/>
    <property type="project" value="UniProtKB-EC"/>
</dbReference>
<reference evidence="13 14" key="1">
    <citation type="submission" date="2015-09" db="EMBL/GenBank/DDBJ databases">
        <authorList>
            <consortium name="Pathogen Informatics"/>
        </authorList>
    </citation>
    <scope>NUCLEOTIDE SEQUENCE [LARGE SCALE GENOMIC DNA]</scope>
    <source>
        <strain evidence="13 14">2789STDY5834878</strain>
    </source>
</reference>
<dbReference type="FunFam" id="3.40.50.970:FF:000010">
    <property type="entry name" value="1-deoxy-D-xylulose-5-phosphate synthase"/>
    <property type="match status" value="1"/>
</dbReference>
<dbReference type="GO" id="GO:0016114">
    <property type="term" value="P:terpenoid biosynthetic process"/>
    <property type="evidence" value="ECO:0007669"/>
    <property type="project" value="InterPro"/>
</dbReference>